<dbReference type="InterPro" id="IPR033139">
    <property type="entry name" value="Caspase_cys_AS"/>
</dbReference>
<dbReference type="SUPFAM" id="SSF52129">
    <property type="entry name" value="Caspase-like"/>
    <property type="match status" value="1"/>
</dbReference>
<feature type="domain" description="Caspase family p20" evidence="6">
    <location>
        <begin position="129"/>
        <end position="275"/>
    </location>
</feature>
<evidence type="ECO:0000256" key="4">
    <source>
        <dbReference type="RuleBase" id="RU003971"/>
    </source>
</evidence>
<dbReference type="Gene3D" id="1.10.533.10">
    <property type="entry name" value="Death Domain, Fas"/>
    <property type="match status" value="1"/>
</dbReference>
<dbReference type="Ensembl" id="ENSGMOT00000070024.1">
    <property type="protein sequence ID" value="ENSGMOP00000065367.1"/>
    <property type="gene ID" value="ENSGMOG00000034524.1"/>
</dbReference>
<evidence type="ECO:0000259" key="6">
    <source>
        <dbReference type="PROSITE" id="PS50208"/>
    </source>
</evidence>
<dbReference type="InterPro" id="IPR001315">
    <property type="entry name" value="CARD"/>
</dbReference>
<feature type="active site" evidence="3">
    <location>
        <position position="228"/>
    </location>
</feature>
<evidence type="ECO:0000256" key="3">
    <source>
        <dbReference type="PIRSR" id="PIRSR038001-1"/>
    </source>
</evidence>
<dbReference type="AlphaFoldDB" id="A0A8C5CSI2"/>
<dbReference type="Pfam" id="PF00656">
    <property type="entry name" value="Peptidase_C14"/>
    <property type="match status" value="2"/>
</dbReference>
<dbReference type="GeneTree" id="ENSGT00940000164225"/>
<evidence type="ECO:0000256" key="2">
    <source>
        <dbReference type="ARBA" id="ARBA00022703"/>
    </source>
</evidence>
<evidence type="ECO:0008006" key="10">
    <source>
        <dbReference type="Google" id="ProtNLM"/>
    </source>
</evidence>
<reference evidence="8" key="1">
    <citation type="submission" date="2025-08" db="UniProtKB">
        <authorList>
            <consortium name="Ensembl"/>
        </authorList>
    </citation>
    <scope>IDENTIFICATION</scope>
</reference>
<dbReference type="GO" id="GO:0006915">
    <property type="term" value="P:apoptotic process"/>
    <property type="evidence" value="ECO:0007669"/>
    <property type="project" value="UniProtKB-KW"/>
</dbReference>
<dbReference type="InterPro" id="IPR011029">
    <property type="entry name" value="DEATH-like_dom_sf"/>
</dbReference>
<proteinExistence type="inferred from homology"/>
<dbReference type="GO" id="GO:0042981">
    <property type="term" value="P:regulation of apoptotic process"/>
    <property type="evidence" value="ECO:0007669"/>
    <property type="project" value="InterPro"/>
</dbReference>
<keyword evidence="9" id="KW-1185">Reference proteome</keyword>
<protein>
    <recommendedName>
        <fullName evidence="10">Caspase-8</fullName>
    </recommendedName>
</protein>
<feature type="domain" description="Caspase family p10" evidence="5">
    <location>
        <begin position="300"/>
        <end position="388"/>
    </location>
</feature>
<evidence type="ECO:0000259" key="7">
    <source>
        <dbReference type="PROSITE" id="PS50209"/>
    </source>
</evidence>
<evidence type="ECO:0000313" key="9">
    <source>
        <dbReference type="Proteomes" id="UP000694546"/>
    </source>
</evidence>
<organism evidence="8 9">
    <name type="scientific">Gadus morhua</name>
    <name type="common">Atlantic cod</name>
    <dbReference type="NCBI Taxonomy" id="8049"/>
    <lineage>
        <taxon>Eukaryota</taxon>
        <taxon>Metazoa</taxon>
        <taxon>Chordata</taxon>
        <taxon>Craniata</taxon>
        <taxon>Vertebrata</taxon>
        <taxon>Euteleostomi</taxon>
        <taxon>Actinopterygii</taxon>
        <taxon>Neopterygii</taxon>
        <taxon>Teleostei</taxon>
        <taxon>Neoteleostei</taxon>
        <taxon>Acanthomorphata</taxon>
        <taxon>Zeiogadaria</taxon>
        <taxon>Gadariae</taxon>
        <taxon>Gadiformes</taxon>
        <taxon>Gadoidei</taxon>
        <taxon>Gadidae</taxon>
        <taxon>Gadus</taxon>
    </lineage>
</organism>
<dbReference type="InterPro" id="IPR001309">
    <property type="entry name" value="Pept_C14_p20"/>
</dbReference>
<dbReference type="SMART" id="SM00115">
    <property type="entry name" value="CASc"/>
    <property type="match status" value="1"/>
</dbReference>
<dbReference type="GO" id="GO:0006508">
    <property type="term" value="P:proteolysis"/>
    <property type="evidence" value="ECO:0007669"/>
    <property type="project" value="InterPro"/>
</dbReference>
<dbReference type="PROSITE" id="PS50209">
    <property type="entry name" value="CARD"/>
    <property type="match status" value="1"/>
</dbReference>
<dbReference type="GO" id="GO:0004197">
    <property type="term" value="F:cysteine-type endopeptidase activity"/>
    <property type="evidence" value="ECO:0007669"/>
    <property type="project" value="InterPro"/>
</dbReference>
<dbReference type="GO" id="GO:0005737">
    <property type="term" value="C:cytoplasm"/>
    <property type="evidence" value="ECO:0007669"/>
    <property type="project" value="UniProtKB-ARBA"/>
</dbReference>
<dbReference type="Gene3D" id="3.40.50.1460">
    <property type="match status" value="1"/>
</dbReference>
<dbReference type="PIRSF" id="PIRSF038001">
    <property type="entry name" value="Caspase_ICE"/>
    <property type="match status" value="1"/>
</dbReference>
<accession>A0A8C5CSI2</accession>
<dbReference type="InterPro" id="IPR015917">
    <property type="entry name" value="Pept_C14A"/>
</dbReference>
<dbReference type="InterPro" id="IPR029030">
    <property type="entry name" value="Caspase-like_dom_sf"/>
</dbReference>
<dbReference type="PANTHER" id="PTHR48169:SF7">
    <property type="entry name" value="CASPASE 10"/>
    <property type="match status" value="1"/>
</dbReference>
<evidence type="ECO:0000259" key="5">
    <source>
        <dbReference type="PROSITE" id="PS50207"/>
    </source>
</evidence>
<dbReference type="PANTHER" id="PTHR48169">
    <property type="entry name" value="DED DOMAIN-CONTAINING PROTEIN"/>
    <property type="match status" value="1"/>
</dbReference>
<reference evidence="8" key="2">
    <citation type="submission" date="2025-09" db="UniProtKB">
        <authorList>
            <consortium name="Ensembl"/>
        </authorList>
    </citation>
    <scope>IDENTIFICATION</scope>
</reference>
<evidence type="ECO:0000256" key="1">
    <source>
        <dbReference type="ARBA" id="ARBA00010134"/>
    </source>
</evidence>
<dbReference type="PRINTS" id="PR00376">
    <property type="entry name" value="IL1BCENZYME"/>
</dbReference>
<keyword evidence="2" id="KW-0053">Apoptosis</keyword>
<dbReference type="GO" id="GO:0051604">
    <property type="term" value="P:protein maturation"/>
    <property type="evidence" value="ECO:0007669"/>
    <property type="project" value="UniProtKB-ARBA"/>
</dbReference>
<sequence>MAHNNAIVRNKTIIQEILSADPQFILDKVIEKKLITGREYTKLNSISKGDAEDVVIKLVDTLNNKGVQRQSEFIGVLQDEFVLETYPRLKDVEWGDSGSTASSSSLKRSAERSLSKGNKKYKYPITSKPTGLCVIINNENFHDKTNRSGTEKDAESLADVFSWLGFQVLMCKDQTASDIAQVTKLLADLEDLAGLQTFKLEEWSDGRFTPLRGLPQHGDAFVCCVLSHGAEKVVLGVDGKKRPISEITSAFNGTHCSALLGKPKVFFIQACQGHSLQPGYVADDLTFEMQEQDTPQLVFIPAEADFLVAMATVEKYQAVRHTVNGSWFIQSLCEQLREGCPRGEDIMQILYRVNDDVSQKEINGKCGVMTQMPETQKVTLRRRLVFSPCSS</sequence>
<dbReference type="Proteomes" id="UP000694546">
    <property type="component" value="Chromosome 8"/>
</dbReference>
<feature type="domain" description="CARD" evidence="7">
    <location>
        <begin position="1"/>
        <end position="79"/>
    </location>
</feature>
<dbReference type="InterPro" id="IPR011600">
    <property type="entry name" value="Pept_C14_caspase"/>
</dbReference>
<dbReference type="PROSITE" id="PS50208">
    <property type="entry name" value="CASPASE_P20"/>
    <property type="match status" value="1"/>
</dbReference>
<dbReference type="InterPro" id="IPR002138">
    <property type="entry name" value="Pept_C14_p10"/>
</dbReference>
<feature type="active site" evidence="3">
    <location>
        <position position="271"/>
    </location>
</feature>
<dbReference type="CDD" id="cd00032">
    <property type="entry name" value="CASc"/>
    <property type="match status" value="1"/>
</dbReference>
<dbReference type="PROSITE" id="PS50207">
    <property type="entry name" value="CASPASE_P10"/>
    <property type="match status" value="1"/>
</dbReference>
<name>A0A8C5CSI2_GADMO</name>
<comment type="similarity">
    <text evidence="1 4">Belongs to the peptidase C14A family.</text>
</comment>
<dbReference type="OMA" id="EISEYKM"/>
<evidence type="ECO:0000313" key="8">
    <source>
        <dbReference type="Ensembl" id="ENSGMOP00000065367.1"/>
    </source>
</evidence>
<dbReference type="PROSITE" id="PS01122">
    <property type="entry name" value="CASPASE_CYS"/>
    <property type="match status" value="1"/>
</dbReference>